<dbReference type="PANTHER" id="PTHR43542">
    <property type="entry name" value="METHYLTRANSFERASE"/>
    <property type="match status" value="1"/>
</dbReference>
<evidence type="ECO:0000256" key="1">
    <source>
        <dbReference type="ARBA" id="ARBA00022603"/>
    </source>
</evidence>
<evidence type="ECO:0000256" key="2">
    <source>
        <dbReference type="ARBA" id="ARBA00022679"/>
    </source>
</evidence>
<evidence type="ECO:0000313" key="4">
    <source>
        <dbReference type="Proteomes" id="UP000323844"/>
    </source>
</evidence>
<dbReference type="InterPro" id="IPR004398">
    <property type="entry name" value="RNA_MeTrfase_RsmD"/>
</dbReference>
<dbReference type="GO" id="GO:0003676">
    <property type="term" value="F:nucleic acid binding"/>
    <property type="evidence" value="ECO:0007669"/>
    <property type="project" value="InterPro"/>
</dbReference>
<evidence type="ECO:0000313" key="3">
    <source>
        <dbReference type="EMBL" id="QEK39583.1"/>
    </source>
</evidence>
<dbReference type="Proteomes" id="UP000323844">
    <property type="component" value="Chromosome"/>
</dbReference>
<dbReference type="KEGG" id="snay:FZC37_01365"/>
<name>A0A5C0UJ98_9RICK</name>
<dbReference type="InterPro" id="IPR029063">
    <property type="entry name" value="SAM-dependent_MTases_sf"/>
</dbReference>
<reference evidence="3 4" key="1">
    <citation type="submission" date="2019-08" db="EMBL/GenBank/DDBJ databases">
        <title>Highly reduced genomes of protist endosymbionts show evolutionary convergence.</title>
        <authorList>
            <person name="George E."/>
            <person name="Husnik F."/>
            <person name="Tashyreva D."/>
            <person name="Prokopchuk G."/>
            <person name="Horak A."/>
            <person name="Kwong W.K."/>
            <person name="Lukes J."/>
            <person name="Keeling P.J."/>
        </authorList>
    </citation>
    <scope>NUCLEOTIDE SEQUENCE [LARGE SCALE GENOMIC DNA]</scope>
    <source>
        <strain evidence="3">1621</strain>
    </source>
</reference>
<dbReference type="Pfam" id="PF03602">
    <property type="entry name" value="Cons_hypoth95"/>
    <property type="match status" value="1"/>
</dbReference>
<dbReference type="RefSeq" id="WP_148951944.1">
    <property type="nucleotide sequence ID" value="NZ_CP043312.1"/>
</dbReference>
<proteinExistence type="predicted"/>
<dbReference type="PROSITE" id="PS00092">
    <property type="entry name" value="N6_MTASE"/>
    <property type="match status" value="1"/>
</dbReference>
<dbReference type="GO" id="GO:0008168">
    <property type="term" value="F:methyltransferase activity"/>
    <property type="evidence" value="ECO:0007669"/>
    <property type="project" value="UniProtKB-KW"/>
</dbReference>
<sequence length="179" mass="20349">MKILKGYLKNKSLPYVKGHLYRPMTSVIREAIFNTMEHNSELHFYNANILDLFAGSGSFAFEALSRGAKHATLIDLNVKCVKYGKIFIKENCINASFIQLNALALPKARLVYDIVFLDPPYHASNAIKAAITSLIRNNWINESSIIVCKTDLKEQNYPSLNEIKSTILRKTKITFYKLC</sequence>
<dbReference type="PIRSF" id="PIRSF004553">
    <property type="entry name" value="CHP00095"/>
    <property type="match status" value="1"/>
</dbReference>
<keyword evidence="1 3" id="KW-0489">Methyltransferase</keyword>
<dbReference type="CDD" id="cd02440">
    <property type="entry name" value="AdoMet_MTases"/>
    <property type="match status" value="1"/>
</dbReference>
<gene>
    <name evidence="3" type="ORF">FZC37_01365</name>
</gene>
<dbReference type="AlphaFoldDB" id="A0A5C0UJ98"/>
<keyword evidence="4" id="KW-1185">Reference proteome</keyword>
<dbReference type="Gene3D" id="3.40.50.150">
    <property type="entry name" value="Vaccinia Virus protein VP39"/>
    <property type="match status" value="1"/>
</dbReference>
<organism evidence="3 4">
    <name type="scientific">Candidatus Sneabacter namystus</name>
    <dbReference type="NCBI Taxonomy" id="2601646"/>
    <lineage>
        <taxon>Bacteria</taxon>
        <taxon>Pseudomonadati</taxon>
        <taxon>Pseudomonadota</taxon>
        <taxon>Alphaproteobacteria</taxon>
        <taxon>Rickettsiales</taxon>
        <taxon>Rickettsiaceae</taxon>
        <taxon>Rickettsieae</taxon>
        <taxon>Candidatus Sneabacter</taxon>
    </lineage>
</organism>
<protein>
    <submittedName>
        <fullName evidence="3">Methyltransferase domain-containing protein</fullName>
    </submittedName>
</protein>
<dbReference type="SUPFAM" id="SSF53335">
    <property type="entry name" value="S-adenosyl-L-methionine-dependent methyltransferases"/>
    <property type="match status" value="1"/>
</dbReference>
<keyword evidence="2 3" id="KW-0808">Transferase</keyword>
<dbReference type="GO" id="GO:0031167">
    <property type="term" value="P:rRNA methylation"/>
    <property type="evidence" value="ECO:0007669"/>
    <property type="project" value="InterPro"/>
</dbReference>
<dbReference type="InterPro" id="IPR002052">
    <property type="entry name" value="DNA_methylase_N6_adenine_CS"/>
</dbReference>
<dbReference type="PANTHER" id="PTHR43542:SF1">
    <property type="entry name" value="METHYLTRANSFERASE"/>
    <property type="match status" value="1"/>
</dbReference>
<accession>A0A5C0UJ98</accession>
<dbReference type="EMBL" id="CP043312">
    <property type="protein sequence ID" value="QEK39583.1"/>
    <property type="molecule type" value="Genomic_DNA"/>
</dbReference>
<dbReference type="OrthoDB" id="9803017at2"/>